<comment type="similarity">
    <text evidence="1">Belongs to the sigma-70 factor family. ECF subfamily.</text>
</comment>
<dbReference type="SUPFAM" id="SSF88659">
    <property type="entry name" value="Sigma3 and sigma4 domains of RNA polymerase sigma factors"/>
    <property type="match status" value="1"/>
</dbReference>
<evidence type="ECO:0000256" key="2">
    <source>
        <dbReference type="ARBA" id="ARBA00023015"/>
    </source>
</evidence>
<dbReference type="Gene3D" id="1.10.1740.10">
    <property type="match status" value="1"/>
</dbReference>
<dbReference type="CDD" id="cd06171">
    <property type="entry name" value="Sigma70_r4"/>
    <property type="match status" value="1"/>
</dbReference>
<organism evidence="6 7">
    <name type="scientific">Flavobacterium urumqiense</name>
    <dbReference type="NCBI Taxonomy" id="935224"/>
    <lineage>
        <taxon>Bacteria</taxon>
        <taxon>Pseudomonadati</taxon>
        <taxon>Bacteroidota</taxon>
        <taxon>Flavobacteriia</taxon>
        <taxon>Flavobacteriales</taxon>
        <taxon>Flavobacteriaceae</taxon>
        <taxon>Flavobacterium</taxon>
    </lineage>
</organism>
<gene>
    <name evidence="6" type="ORF">SAMN04488130_108124</name>
</gene>
<feature type="domain" description="RNA polymerase sigma factor 70 region 4 type 2" evidence="5">
    <location>
        <begin position="135"/>
        <end position="184"/>
    </location>
</feature>
<dbReference type="InterPro" id="IPR014284">
    <property type="entry name" value="RNA_pol_sigma-70_dom"/>
</dbReference>
<dbReference type="EMBL" id="FNVP01000008">
    <property type="protein sequence ID" value="SEG26385.1"/>
    <property type="molecule type" value="Genomic_DNA"/>
</dbReference>
<dbReference type="Proteomes" id="UP000236737">
    <property type="component" value="Unassembled WGS sequence"/>
</dbReference>
<dbReference type="Gene3D" id="1.10.10.10">
    <property type="entry name" value="Winged helix-like DNA-binding domain superfamily/Winged helix DNA-binding domain"/>
    <property type="match status" value="1"/>
</dbReference>
<dbReference type="InterPro" id="IPR036388">
    <property type="entry name" value="WH-like_DNA-bd_sf"/>
</dbReference>
<evidence type="ECO:0000256" key="1">
    <source>
        <dbReference type="ARBA" id="ARBA00010641"/>
    </source>
</evidence>
<evidence type="ECO:0000259" key="5">
    <source>
        <dbReference type="Pfam" id="PF08281"/>
    </source>
</evidence>
<keyword evidence="7" id="KW-1185">Reference proteome</keyword>
<evidence type="ECO:0000313" key="7">
    <source>
        <dbReference type="Proteomes" id="UP000236737"/>
    </source>
</evidence>
<dbReference type="PANTHER" id="PTHR43133">
    <property type="entry name" value="RNA POLYMERASE ECF-TYPE SIGMA FACTO"/>
    <property type="match status" value="1"/>
</dbReference>
<dbReference type="GO" id="GO:0003677">
    <property type="term" value="F:DNA binding"/>
    <property type="evidence" value="ECO:0007669"/>
    <property type="project" value="InterPro"/>
</dbReference>
<evidence type="ECO:0000256" key="4">
    <source>
        <dbReference type="ARBA" id="ARBA00023163"/>
    </source>
</evidence>
<keyword evidence="3" id="KW-0731">Sigma factor</keyword>
<dbReference type="RefSeq" id="WP_104000201.1">
    <property type="nucleotide sequence ID" value="NZ_FNVP01000008.1"/>
</dbReference>
<dbReference type="AlphaFoldDB" id="A0A1H5YS63"/>
<dbReference type="InterPro" id="IPR013325">
    <property type="entry name" value="RNA_pol_sigma_r2"/>
</dbReference>
<dbReference type="InterPro" id="IPR039425">
    <property type="entry name" value="RNA_pol_sigma-70-like"/>
</dbReference>
<protein>
    <submittedName>
        <fullName evidence="6">RNA polymerase sigma-70 factor, ECF subfamily</fullName>
    </submittedName>
</protein>
<evidence type="ECO:0000313" key="6">
    <source>
        <dbReference type="EMBL" id="SEG26385.1"/>
    </source>
</evidence>
<dbReference type="InterPro" id="IPR013324">
    <property type="entry name" value="RNA_pol_sigma_r3/r4-like"/>
</dbReference>
<keyword evidence="4" id="KW-0804">Transcription</keyword>
<accession>A0A1H5YS63</accession>
<evidence type="ECO:0000256" key="3">
    <source>
        <dbReference type="ARBA" id="ARBA00023082"/>
    </source>
</evidence>
<dbReference type="NCBIfam" id="TIGR02937">
    <property type="entry name" value="sigma70-ECF"/>
    <property type="match status" value="1"/>
</dbReference>
<dbReference type="Pfam" id="PF08281">
    <property type="entry name" value="Sigma70_r4_2"/>
    <property type="match status" value="1"/>
</dbReference>
<sequence>MKINQTKMGNSDCFSDDYLFQQIQNGQYEAMQLFFNRYYTPLCRFGLNYESNPCVVEEKVADIFIQLWTNRNILDKIKNPKSYIYVIVKNSLKTVRKSEQFHQQIDEEKTINFMFSPSREQEIIENEQKEMNTNLIREILDIIPKKSRQAFELSRIDGLKYKEIAEILNVTPKTVENHIAIALKYISKALESYKKRGLLNSI</sequence>
<dbReference type="GO" id="GO:0006352">
    <property type="term" value="P:DNA-templated transcription initiation"/>
    <property type="evidence" value="ECO:0007669"/>
    <property type="project" value="InterPro"/>
</dbReference>
<proteinExistence type="inferred from homology"/>
<dbReference type="PANTHER" id="PTHR43133:SF46">
    <property type="entry name" value="RNA POLYMERASE SIGMA-70 FACTOR ECF SUBFAMILY"/>
    <property type="match status" value="1"/>
</dbReference>
<reference evidence="7" key="1">
    <citation type="submission" date="2016-10" db="EMBL/GenBank/DDBJ databases">
        <authorList>
            <person name="Varghese N."/>
            <person name="Submissions S."/>
        </authorList>
    </citation>
    <scope>NUCLEOTIDE SEQUENCE [LARGE SCALE GENOMIC DNA]</scope>
    <source>
        <strain evidence="7">CGMCC 1.9230</strain>
    </source>
</reference>
<name>A0A1H5YS63_9FLAO</name>
<dbReference type="OrthoDB" id="759001at2"/>
<dbReference type="SUPFAM" id="SSF88946">
    <property type="entry name" value="Sigma2 domain of RNA polymerase sigma factors"/>
    <property type="match status" value="1"/>
</dbReference>
<keyword evidence="2" id="KW-0805">Transcription regulation</keyword>
<dbReference type="GO" id="GO:0016987">
    <property type="term" value="F:sigma factor activity"/>
    <property type="evidence" value="ECO:0007669"/>
    <property type="project" value="UniProtKB-KW"/>
</dbReference>
<dbReference type="InterPro" id="IPR013249">
    <property type="entry name" value="RNA_pol_sigma70_r4_t2"/>
</dbReference>